<evidence type="ECO:0000256" key="1">
    <source>
        <dbReference type="SAM" id="SignalP"/>
    </source>
</evidence>
<dbReference type="EMBL" id="QRUH01000011">
    <property type="protein sequence ID" value="RGR47279.1"/>
    <property type="molecule type" value="Genomic_DNA"/>
</dbReference>
<accession>A0A412ENL8</accession>
<dbReference type="RefSeq" id="WP_117826089.1">
    <property type="nucleotide sequence ID" value="NZ_QRUH01000011.1"/>
</dbReference>
<dbReference type="AlphaFoldDB" id="A0A412ENL8"/>
<organism evidence="2 3">
    <name type="scientific">Blautia obeum</name>
    <dbReference type="NCBI Taxonomy" id="40520"/>
    <lineage>
        <taxon>Bacteria</taxon>
        <taxon>Bacillati</taxon>
        <taxon>Bacillota</taxon>
        <taxon>Clostridia</taxon>
        <taxon>Lachnospirales</taxon>
        <taxon>Lachnospiraceae</taxon>
        <taxon>Blautia</taxon>
    </lineage>
</organism>
<gene>
    <name evidence="2" type="ORF">DWY46_13130</name>
</gene>
<reference evidence="2 3" key="1">
    <citation type="submission" date="2018-08" db="EMBL/GenBank/DDBJ databases">
        <title>A genome reference for cultivated species of the human gut microbiota.</title>
        <authorList>
            <person name="Zou Y."/>
            <person name="Xue W."/>
            <person name="Luo G."/>
        </authorList>
    </citation>
    <scope>NUCLEOTIDE SEQUENCE [LARGE SCALE GENOMIC DNA]</scope>
    <source>
        <strain evidence="2 3">AF25-21</strain>
    </source>
</reference>
<evidence type="ECO:0000313" key="3">
    <source>
        <dbReference type="Proteomes" id="UP000285839"/>
    </source>
</evidence>
<protein>
    <submittedName>
        <fullName evidence="2">Uncharacterized protein</fullName>
    </submittedName>
</protein>
<comment type="caution">
    <text evidence="2">The sequence shown here is derived from an EMBL/GenBank/DDBJ whole genome shotgun (WGS) entry which is preliminary data.</text>
</comment>
<name>A0A412ENL8_9FIRM</name>
<feature type="signal peptide" evidence="1">
    <location>
        <begin position="1"/>
        <end position="25"/>
    </location>
</feature>
<keyword evidence="1" id="KW-0732">Signal</keyword>
<evidence type="ECO:0000313" key="2">
    <source>
        <dbReference type="EMBL" id="RGR47279.1"/>
    </source>
</evidence>
<sequence>MKTKKILATMGICVAMATTSVTAFAAPAPNYTEMSMENTDIQPRVNWTGKARLGTSVYYNVTSSNNIFRDSPKVTNHSGNPGRIKVRIINSKGEQVGKAKEIKAGSSVRMDRIPALSGTYTLQAKALDKEGSYTISID</sequence>
<dbReference type="Proteomes" id="UP000285839">
    <property type="component" value="Unassembled WGS sequence"/>
</dbReference>
<proteinExistence type="predicted"/>
<feature type="chain" id="PRO_5019407178" evidence="1">
    <location>
        <begin position="26"/>
        <end position="138"/>
    </location>
</feature>